<feature type="region of interest" description="Disordered" evidence="1">
    <location>
        <begin position="229"/>
        <end position="251"/>
    </location>
</feature>
<keyword evidence="3" id="KW-1185">Reference proteome</keyword>
<evidence type="ECO:0000313" key="3">
    <source>
        <dbReference type="Proteomes" id="UP001281761"/>
    </source>
</evidence>
<gene>
    <name evidence="2" type="ORF">BLNAU_8462</name>
</gene>
<name>A0ABQ9XYQ9_9EUKA</name>
<sequence length="251" mass="28308">MTKVAHRHSTIEMDRTPKHDSLSVLITELSRESNVMVSSARLAPSKSLICKISQLATHIPQLLSDSLSSKDAEAPQQCLSSVFFSLSTILAVRPPFEIMEEIVKLIAPHHFTVRNIIYSAELAKLISHSLFLLANCLQLFPFLLLDYHNFGYSQTVTYVLTDRPEIEIILNNLSYLDTSLSVIKSKEFAFFDFLLHDLVIEGYQDALEAHFLDTDPKLLSATRTQGNMRFGLNGSLPPSPVRKSRRRPHSL</sequence>
<accession>A0ABQ9XYQ9</accession>
<evidence type="ECO:0000256" key="1">
    <source>
        <dbReference type="SAM" id="MobiDB-lite"/>
    </source>
</evidence>
<organism evidence="2 3">
    <name type="scientific">Blattamonas nauphoetae</name>
    <dbReference type="NCBI Taxonomy" id="2049346"/>
    <lineage>
        <taxon>Eukaryota</taxon>
        <taxon>Metamonada</taxon>
        <taxon>Preaxostyla</taxon>
        <taxon>Oxymonadida</taxon>
        <taxon>Blattamonas</taxon>
    </lineage>
</organism>
<proteinExistence type="predicted"/>
<dbReference type="Proteomes" id="UP001281761">
    <property type="component" value="Unassembled WGS sequence"/>
</dbReference>
<dbReference type="EMBL" id="JARBJD010000054">
    <property type="protein sequence ID" value="KAK2956622.1"/>
    <property type="molecule type" value="Genomic_DNA"/>
</dbReference>
<feature type="compositionally biased region" description="Basic residues" evidence="1">
    <location>
        <begin position="242"/>
        <end position="251"/>
    </location>
</feature>
<reference evidence="2 3" key="1">
    <citation type="journal article" date="2022" name="bioRxiv">
        <title>Genomics of Preaxostyla Flagellates Illuminates Evolutionary Transitions and the Path Towards Mitochondrial Loss.</title>
        <authorList>
            <person name="Novak L.V.F."/>
            <person name="Treitli S.C."/>
            <person name="Pyrih J."/>
            <person name="Halakuc P."/>
            <person name="Pipaliya S.V."/>
            <person name="Vacek V."/>
            <person name="Brzon O."/>
            <person name="Soukal P."/>
            <person name="Eme L."/>
            <person name="Dacks J.B."/>
            <person name="Karnkowska A."/>
            <person name="Elias M."/>
            <person name="Hampl V."/>
        </authorList>
    </citation>
    <scope>NUCLEOTIDE SEQUENCE [LARGE SCALE GENOMIC DNA]</scope>
    <source>
        <strain evidence="2">NAU3</strain>
        <tissue evidence="2">Gut</tissue>
    </source>
</reference>
<comment type="caution">
    <text evidence="2">The sequence shown here is derived from an EMBL/GenBank/DDBJ whole genome shotgun (WGS) entry which is preliminary data.</text>
</comment>
<evidence type="ECO:0000313" key="2">
    <source>
        <dbReference type="EMBL" id="KAK2956622.1"/>
    </source>
</evidence>
<protein>
    <submittedName>
        <fullName evidence="2">Uncharacterized protein</fullName>
    </submittedName>
</protein>